<evidence type="ECO:0000256" key="4">
    <source>
        <dbReference type="ARBA" id="ARBA00022563"/>
    </source>
</evidence>
<dbReference type="EMBL" id="JASNQZ010000011">
    <property type="protein sequence ID" value="KAL0951223.1"/>
    <property type="molecule type" value="Genomic_DNA"/>
</dbReference>
<dbReference type="PROSITE" id="PS00075">
    <property type="entry name" value="DHFR_1"/>
    <property type="match status" value="1"/>
</dbReference>
<reference evidence="10" key="1">
    <citation type="submission" date="2024-06" db="EMBL/GenBank/DDBJ databases">
        <title>Multi-omics analyses provide insights into the biosynthesis of the anticancer antibiotic pleurotin in Hohenbuehelia grisea.</title>
        <authorList>
            <person name="Weaver J.A."/>
            <person name="Alberti F."/>
        </authorList>
    </citation>
    <scope>NUCLEOTIDE SEQUENCE [LARGE SCALE GENOMIC DNA]</scope>
    <source>
        <strain evidence="10">T-177</strain>
    </source>
</reference>
<dbReference type="SUPFAM" id="SSF53597">
    <property type="entry name" value="Dihydrofolate reductase-like"/>
    <property type="match status" value="1"/>
</dbReference>
<protein>
    <recommendedName>
        <fullName evidence="3">Dihydrofolate reductase</fullName>
        <ecNumber evidence="2">1.5.1.3</ecNumber>
    </recommendedName>
</protein>
<gene>
    <name evidence="9" type="ORF">HGRIS_007944</name>
</gene>
<proteinExistence type="inferred from homology"/>
<evidence type="ECO:0000259" key="8">
    <source>
        <dbReference type="PROSITE" id="PS51330"/>
    </source>
</evidence>
<dbReference type="PANTHER" id="PTHR48069">
    <property type="entry name" value="DIHYDROFOLATE REDUCTASE"/>
    <property type="match status" value="1"/>
</dbReference>
<feature type="domain" description="DHFR" evidence="8">
    <location>
        <begin position="3"/>
        <end position="202"/>
    </location>
</feature>
<organism evidence="9 10">
    <name type="scientific">Hohenbuehelia grisea</name>
    <dbReference type="NCBI Taxonomy" id="104357"/>
    <lineage>
        <taxon>Eukaryota</taxon>
        <taxon>Fungi</taxon>
        <taxon>Dikarya</taxon>
        <taxon>Basidiomycota</taxon>
        <taxon>Agaricomycotina</taxon>
        <taxon>Agaricomycetes</taxon>
        <taxon>Agaricomycetidae</taxon>
        <taxon>Agaricales</taxon>
        <taxon>Pleurotineae</taxon>
        <taxon>Pleurotaceae</taxon>
        <taxon>Hohenbuehelia</taxon>
    </lineage>
</organism>
<dbReference type="Gene3D" id="3.40.430.10">
    <property type="entry name" value="Dihydrofolate Reductase, subunit A"/>
    <property type="match status" value="1"/>
</dbReference>
<evidence type="ECO:0000313" key="9">
    <source>
        <dbReference type="EMBL" id="KAL0951223.1"/>
    </source>
</evidence>
<dbReference type="Proteomes" id="UP001556367">
    <property type="component" value="Unassembled WGS sequence"/>
</dbReference>
<name>A0ABR3J6V6_9AGAR</name>
<sequence length="203" mass="22692">MSRLTLIVAATKANGIGKNGGLPWRISKDMSYFAQATTNAPAEKQNAVIMGRTTWESIPKKFRPLRNRSNHVISRNAEYELNGQAELHESLEAAMHSVAKSDKVHRVFIIGGASIYKETLNLPRDSSSFVDRILLTRVTSPAFEDCDTFMPEFIPRSKGTAGDVHGWSRASHAELQAWVGFDVPDSVQSENGVDFEFQMWVRH</sequence>
<dbReference type="PANTHER" id="PTHR48069:SF3">
    <property type="entry name" value="DIHYDROFOLATE REDUCTASE"/>
    <property type="match status" value="1"/>
</dbReference>
<dbReference type="PROSITE" id="PS51330">
    <property type="entry name" value="DHFR_2"/>
    <property type="match status" value="1"/>
</dbReference>
<dbReference type="EC" id="1.5.1.3" evidence="2"/>
<dbReference type="CDD" id="cd00209">
    <property type="entry name" value="DHFR"/>
    <property type="match status" value="1"/>
</dbReference>
<dbReference type="PRINTS" id="PR00070">
    <property type="entry name" value="DHFR"/>
</dbReference>
<keyword evidence="6" id="KW-0560">Oxidoreductase</keyword>
<keyword evidence="4" id="KW-0554">One-carbon metabolism</keyword>
<evidence type="ECO:0000256" key="6">
    <source>
        <dbReference type="ARBA" id="ARBA00023002"/>
    </source>
</evidence>
<dbReference type="InterPro" id="IPR024072">
    <property type="entry name" value="DHFR-like_dom_sf"/>
</dbReference>
<dbReference type="Pfam" id="PF00186">
    <property type="entry name" value="DHFR_1"/>
    <property type="match status" value="1"/>
</dbReference>
<evidence type="ECO:0000256" key="1">
    <source>
        <dbReference type="ARBA" id="ARBA00004903"/>
    </source>
</evidence>
<dbReference type="InterPro" id="IPR017925">
    <property type="entry name" value="DHFR_CS"/>
</dbReference>
<evidence type="ECO:0000256" key="7">
    <source>
        <dbReference type="RuleBase" id="RU004474"/>
    </source>
</evidence>
<dbReference type="InterPro" id="IPR012259">
    <property type="entry name" value="DHFR"/>
</dbReference>
<keyword evidence="5" id="KW-0521">NADP</keyword>
<comment type="similarity">
    <text evidence="7">Belongs to the dihydrofolate reductase family.</text>
</comment>
<accession>A0ABR3J6V6</accession>
<evidence type="ECO:0000313" key="10">
    <source>
        <dbReference type="Proteomes" id="UP001556367"/>
    </source>
</evidence>
<comment type="pathway">
    <text evidence="1">Cofactor biosynthesis; tetrahydrofolate biosynthesis; 5,6,7,8-tetrahydrofolate from 7,8-dihydrofolate: step 1/1.</text>
</comment>
<evidence type="ECO:0000256" key="2">
    <source>
        <dbReference type="ARBA" id="ARBA00012856"/>
    </source>
</evidence>
<evidence type="ECO:0000256" key="3">
    <source>
        <dbReference type="ARBA" id="ARBA00018886"/>
    </source>
</evidence>
<dbReference type="InterPro" id="IPR001796">
    <property type="entry name" value="DHFR_dom"/>
</dbReference>
<keyword evidence="10" id="KW-1185">Reference proteome</keyword>
<evidence type="ECO:0000256" key="5">
    <source>
        <dbReference type="ARBA" id="ARBA00022857"/>
    </source>
</evidence>
<comment type="caution">
    <text evidence="9">The sequence shown here is derived from an EMBL/GenBank/DDBJ whole genome shotgun (WGS) entry which is preliminary data.</text>
</comment>